<dbReference type="InterPro" id="IPR033964">
    <property type="entry name" value="ABBA"/>
</dbReference>
<keyword evidence="4" id="KW-1185">Reference proteome</keyword>
<dbReference type="InterPro" id="IPR017795">
    <property type="entry name" value="ABBA_NscD-like"/>
</dbReference>
<comment type="caution">
    <text evidence="3">The sequence shown here is derived from an EMBL/GenBank/DDBJ whole genome shotgun (WGS) entry which is preliminary data.</text>
</comment>
<evidence type="ECO:0000313" key="4">
    <source>
        <dbReference type="Proteomes" id="UP001295740"/>
    </source>
</evidence>
<name>A0AAI8V833_9PEZI</name>
<accession>A0AAI8V833</accession>
<sequence length="440" mass="48799">MTDGSPVFLELGTPADGAASMSDGSQYWWKTTGRDLANMLHAAQYPETTQRVFMSYYRDNLCPLMGGDPNAGDEANLKSWVWDGSTHECFELKGSMKDPEVRFVVDFSQLRPVEWANPLSPAVTDAAIASFAARAPVFDDTWYQALKEYMDCSHLDVQRQRDLVAHAGHMSPFLIGFDITRETPQPGMLPIMGKVYFLPCFLAAAHGKTRFEVICASIRQLPDVSSRTNILSALRMIEEYLASKPKEWQNGAMFLATDFVSPDKARLKIYLRCPGTSFDAIWDYFTLGGRITGVESAKEEYRQFIDVLASGAEAQLEQGSGGSGPGLETASRRKLTTVYFAISDEHPFPAPKVAFYARNFAANDAVVARSLDGWRQKFGWGDGDKSIQDLVGGSLTHRKLDEKPGIFTFIGLAKKDPSKAGLSIQTYLCPELYETPRLVD</sequence>
<dbReference type="Proteomes" id="UP001295740">
    <property type="component" value="Unassembled WGS sequence"/>
</dbReference>
<organism evidence="3 4">
    <name type="scientific">Anthostomella pinea</name>
    <dbReference type="NCBI Taxonomy" id="933095"/>
    <lineage>
        <taxon>Eukaryota</taxon>
        <taxon>Fungi</taxon>
        <taxon>Dikarya</taxon>
        <taxon>Ascomycota</taxon>
        <taxon>Pezizomycotina</taxon>
        <taxon>Sordariomycetes</taxon>
        <taxon>Xylariomycetidae</taxon>
        <taxon>Xylariales</taxon>
        <taxon>Xylariaceae</taxon>
        <taxon>Anthostomella</taxon>
    </lineage>
</organism>
<proteinExistence type="inferred from homology"/>
<dbReference type="PANTHER" id="PTHR40627">
    <property type="entry name" value="INDOLE PRENYLTRANSFERASE TDIB-RELATED"/>
    <property type="match status" value="1"/>
</dbReference>
<evidence type="ECO:0000256" key="2">
    <source>
        <dbReference type="ARBA" id="ARBA00022679"/>
    </source>
</evidence>
<dbReference type="GO" id="GO:0016765">
    <property type="term" value="F:transferase activity, transferring alkyl or aryl (other than methyl) groups"/>
    <property type="evidence" value="ECO:0007669"/>
    <property type="project" value="InterPro"/>
</dbReference>
<dbReference type="AlphaFoldDB" id="A0AAI8V833"/>
<dbReference type="EMBL" id="CAUWAG010000004">
    <property type="protein sequence ID" value="CAJ2502749.1"/>
    <property type="molecule type" value="Genomic_DNA"/>
</dbReference>
<gene>
    <name evidence="3" type="ORF">KHLLAP_LOCUS3217</name>
</gene>
<protein>
    <submittedName>
        <fullName evidence="3">Uu.00g101430.m01.CDS01</fullName>
    </submittedName>
</protein>
<dbReference type="SFLD" id="SFLDG01162">
    <property type="entry name" value="I"/>
    <property type="match status" value="1"/>
</dbReference>
<comment type="similarity">
    <text evidence="1">Belongs to the tryptophan dimethylallyltransferase family.</text>
</comment>
<dbReference type="PANTHER" id="PTHR40627:SF4">
    <property type="entry name" value="PRENYLTRANSFERASE ASQH1-RELATED"/>
    <property type="match status" value="1"/>
</dbReference>
<dbReference type="CDD" id="cd13929">
    <property type="entry name" value="PT-DMATS_CymD"/>
    <property type="match status" value="1"/>
</dbReference>
<dbReference type="SFLD" id="SFLDS00036">
    <property type="entry name" value="Aromatic_Prenyltransferase"/>
    <property type="match status" value="1"/>
</dbReference>
<evidence type="ECO:0000313" key="3">
    <source>
        <dbReference type="EMBL" id="CAJ2502749.1"/>
    </source>
</evidence>
<keyword evidence="2" id="KW-0808">Transferase</keyword>
<evidence type="ECO:0000256" key="1">
    <source>
        <dbReference type="ARBA" id="ARBA00010209"/>
    </source>
</evidence>
<dbReference type="Pfam" id="PF11991">
    <property type="entry name" value="Trp_DMAT"/>
    <property type="match status" value="1"/>
</dbReference>
<dbReference type="GO" id="GO:0009820">
    <property type="term" value="P:alkaloid metabolic process"/>
    <property type="evidence" value="ECO:0007669"/>
    <property type="project" value="InterPro"/>
</dbReference>
<dbReference type="NCBIfam" id="TIGR03429">
    <property type="entry name" value="arom_pren_DMATS"/>
    <property type="match status" value="1"/>
</dbReference>
<reference evidence="3" key="1">
    <citation type="submission" date="2023-10" db="EMBL/GenBank/DDBJ databases">
        <authorList>
            <person name="Hackl T."/>
        </authorList>
    </citation>
    <scope>NUCLEOTIDE SEQUENCE</scope>
</reference>